<dbReference type="PRINTS" id="PR00260">
    <property type="entry name" value="CHEMTRNSDUCR"/>
</dbReference>
<evidence type="ECO:0000256" key="3">
    <source>
        <dbReference type="ARBA" id="ARBA00029447"/>
    </source>
</evidence>
<sequence>MKQFTVAQLLYSLVGFLLVLLVAVASLGLNTAKIANSGLETVYNDRVVPLEQLKIISDMYAVNIVDSSHKTRNGNIRWEVAYNSVAQAIKIIAQTWKSYLATSLVPDEQQLIQELKPLMINADAAVQKLEQLLQQQQQDQLAQFTIQKLYPAIDPVTNKIAQLVALQLNIAHQTYAESEQLYHKRRFSMMLLVMIGIILAATLSIIMIRNITSQLGGEPYQVRQIAQQVANGDLSISFAPFKYQNNSIMAAIEKMVANLHQLVQQVLSASQNIAAAAAQMHRTADQMTTGSKSLSTQVNSLATASEEMSASSSEISRSCHIAADSIGVAANTTQNDFSTVKRTVEGIRFRGEQTRENAAMMANLGKRSEQIGAIADTIGQIADQTNLLALNAAIEAARAGEMGRGFAVVADEVRALAGRTTNATKEINEMIHAIRQETQVAVTSMAAGVKGAVQGAVEAAELESSLTQILNQVDHVDLQITQVAAATEEQAAVTLEITTNLQHVNNIALTTVRGAEETAVAAIQLNRQTENLQQLMQQFTL</sequence>
<evidence type="ECO:0000256" key="4">
    <source>
        <dbReference type="PROSITE-ProRule" id="PRU00284"/>
    </source>
</evidence>
<evidence type="ECO:0000313" key="8">
    <source>
        <dbReference type="Proteomes" id="UP000548632"/>
    </source>
</evidence>
<keyword evidence="5" id="KW-0472">Membrane</keyword>
<keyword evidence="8" id="KW-1185">Reference proteome</keyword>
<keyword evidence="2 4" id="KW-0807">Transducer</keyword>
<gene>
    <name evidence="7" type="ORF">HUK38_00385</name>
</gene>
<keyword evidence="5" id="KW-1133">Transmembrane helix</keyword>
<dbReference type="InterPro" id="IPR004089">
    <property type="entry name" value="MCPsignal_dom"/>
</dbReference>
<dbReference type="InterPro" id="IPR004090">
    <property type="entry name" value="Chemotax_Me-accpt_rcpt"/>
</dbReference>
<dbReference type="PANTHER" id="PTHR32089">
    <property type="entry name" value="METHYL-ACCEPTING CHEMOTAXIS PROTEIN MCPB"/>
    <property type="match status" value="1"/>
</dbReference>
<organism evidence="7 8">
    <name type="scientific">Thiospirillum jenense</name>
    <dbReference type="NCBI Taxonomy" id="1653858"/>
    <lineage>
        <taxon>Bacteria</taxon>
        <taxon>Pseudomonadati</taxon>
        <taxon>Pseudomonadota</taxon>
        <taxon>Gammaproteobacteria</taxon>
        <taxon>Chromatiales</taxon>
        <taxon>Chromatiaceae</taxon>
        <taxon>Thiospirillum</taxon>
    </lineage>
</organism>
<feature type="transmembrane region" description="Helical" evidence="5">
    <location>
        <begin position="187"/>
        <end position="208"/>
    </location>
</feature>
<dbReference type="SMART" id="SM00283">
    <property type="entry name" value="MA"/>
    <property type="match status" value="1"/>
</dbReference>
<dbReference type="AlphaFoldDB" id="A0A839HB08"/>
<evidence type="ECO:0000259" key="6">
    <source>
        <dbReference type="PROSITE" id="PS50111"/>
    </source>
</evidence>
<evidence type="ECO:0000256" key="2">
    <source>
        <dbReference type="ARBA" id="ARBA00023224"/>
    </source>
</evidence>
<dbReference type="RefSeq" id="WP_182581790.1">
    <property type="nucleotide sequence ID" value="NZ_JABVCQ010000001.1"/>
</dbReference>
<dbReference type="GO" id="GO:0007165">
    <property type="term" value="P:signal transduction"/>
    <property type="evidence" value="ECO:0007669"/>
    <property type="project" value="UniProtKB-KW"/>
</dbReference>
<dbReference type="Pfam" id="PF12729">
    <property type="entry name" value="4HB_MCP_1"/>
    <property type="match status" value="1"/>
</dbReference>
<comment type="similarity">
    <text evidence="3">Belongs to the methyl-accepting chemotaxis (MCP) protein family.</text>
</comment>
<dbReference type="FunFam" id="1.10.287.950:FF:000001">
    <property type="entry name" value="Methyl-accepting chemotaxis sensory transducer"/>
    <property type="match status" value="1"/>
</dbReference>
<proteinExistence type="inferred from homology"/>
<accession>A0A839HB08</accession>
<protein>
    <submittedName>
        <fullName evidence="7">MCP four helix bundle domain-containing protein</fullName>
    </submittedName>
</protein>
<comment type="subcellular location">
    <subcellularLocation>
        <location evidence="1">Membrane</location>
    </subcellularLocation>
</comment>
<dbReference type="PANTHER" id="PTHR32089:SF112">
    <property type="entry name" value="LYSOZYME-LIKE PROTEIN-RELATED"/>
    <property type="match status" value="1"/>
</dbReference>
<keyword evidence="5" id="KW-0812">Transmembrane</keyword>
<dbReference type="GO" id="GO:0004888">
    <property type="term" value="F:transmembrane signaling receptor activity"/>
    <property type="evidence" value="ECO:0007669"/>
    <property type="project" value="InterPro"/>
</dbReference>
<evidence type="ECO:0000256" key="5">
    <source>
        <dbReference type="SAM" id="Phobius"/>
    </source>
</evidence>
<dbReference type="Gene3D" id="1.10.287.950">
    <property type="entry name" value="Methyl-accepting chemotaxis protein"/>
    <property type="match status" value="1"/>
</dbReference>
<dbReference type="InterPro" id="IPR024478">
    <property type="entry name" value="HlyB_4HB_MCP"/>
</dbReference>
<dbReference type="PROSITE" id="PS50111">
    <property type="entry name" value="CHEMOTAXIS_TRANSDUC_2"/>
    <property type="match status" value="1"/>
</dbReference>
<dbReference type="Pfam" id="PF00015">
    <property type="entry name" value="MCPsignal"/>
    <property type="match status" value="1"/>
</dbReference>
<evidence type="ECO:0000256" key="1">
    <source>
        <dbReference type="ARBA" id="ARBA00004370"/>
    </source>
</evidence>
<evidence type="ECO:0000313" key="7">
    <source>
        <dbReference type="EMBL" id="MBB1124686.1"/>
    </source>
</evidence>
<reference evidence="7 8" key="1">
    <citation type="journal article" date="2020" name="Arch. Microbiol.">
        <title>The genome sequence of the giant phototrophic gammaproteobacterium Thiospirillum jenense gives insight into its physiological properties and phylogenetic relationships.</title>
        <authorList>
            <person name="Imhoff J.F."/>
            <person name="Meyer T.E."/>
            <person name="Kyndt J.A."/>
        </authorList>
    </citation>
    <scope>NUCLEOTIDE SEQUENCE [LARGE SCALE GENOMIC DNA]</scope>
    <source>
        <strain evidence="7 8">DSM 216</strain>
    </source>
</reference>
<comment type="caution">
    <text evidence="7">The sequence shown here is derived from an EMBL/GenBank/DDBJ whole genome shotgun (WGS) entry which is preliminary data.</text>
</comment>
<dbReference type="EMBL" id="JABVCQ010000001">
    <property type="protein sequence ID" value="MBB1124686.1"/>
    <property type="molecule type" value="Genomic_DNA"/>
</dbReference>
<dbReference type="Proteomes" id="UP000548632">
    <property type="component" value="Unassembled WGS sequence"/>
</dbReference>
<dbReference type="SUPFAM" id="SSF58104">
    <property type="entry name" value="Methyl-accepting chemotaxis protein (MCP) signaling domain"/>
    <property type="match status" value="1"/>
</dbReference>
<feature type="transmembrane region" description="Helical" evidence="5">
    <location>
        <begin position="6"/>
        <end position="29"/>
    </location>
</feature>
<feature type="domain" description="Methyl-accepting transducer" evidence="6">
    <location>
        <begin position="269"/>
        <end position="505"/>
    </location>
</feature>
<dbReference type="GO" id="GO:0006935">
    <property type="term" value="P:chemotaxis"/>
    <property type="evidence" value="ECO:0007669"/>
    <property type="project" value="InterPro"/>
</dbReference>
<name>A0A839HB08_9GAMM</name>
<dbReference type="GO" id="GO:0016020">
    <property type="term" value="C:membrane"/>
    <property type="evidence" value="ECO:0007669"/>
    <property type="project" value="UniProtKB-SubCell"/>
</dbReference>